<dbReference type="EMBL" id="JAWDGP010005211">
    <property type="protein sequence ID" value="KAK3758785.1"/>
    <property type="molecule type" value="Genomic_DNA"/>
</dbReference>
<dbReference type="FunFam" id="2.10.25.10:FF:000055">
    <property type="entry name" value="alpha-tectorin isoform X1"/>
    <property type="match status" value="1"/>
</dbReference>
<keyword evidence="1" id="KW-1015">Disulfide bond</keyword>
<dbReference type="SUPFAM" id="SSF57567">
    <property type="entry name" value="Serine protease inhibitors"/>
    <property type="match status" value="1"/>
</dbReference>
<evidence type="ECO:0000313" key="4">
    <source>
        <dbReference type="Proteomes" id="UP001283361"/>
    </source>
</evidence>
<accession>A0AAE0YXL9</accession>
<dbReference type="Proteomes" id="UP001283361">
    <property type="component" value="Unassembled WGS sequence"/>
</dbReference>
<feature type="domain" description="TIL" evidence="2">
    <location>
        <begin position="20"/>
        <end position="73"/>
    </location>
</feature>
<name>A0AAE0YXL9_9GAST</name>
<evidence type="ECO:0000313" key="3">
    <source>
        <dbReference type="EMBL" id="KAK3758785.1"/>
    </source>
</evidence>
<evidence type="ECO:0000259" key="2">
    <source>
        <dbReference type="Pfam" id="PF01826"/>
    </source>
</evidence>
<evidence type="ECO:0000256" key="1">
    <source>
        <dbReference type="ARBA" id="ARBA00023157"/>
    </source>
</evidence>
<dbReference type="Gene3D" id="2.10.25.10">
    <property type="entry name" value="Laminin"/>
    <property type="match status" value="1"/>
</dbReference>
<sequence length="261" mass="28435">MSRGNQKVQPLCLFSPAAECPANTHLTHRMTRCEPSCANPNPKGKCTRDTQTGCVCNEGFLLSEDKCVPRAQCGCSDRKRKPTQPSSKALSVLIVSCVVCPGQHNHLAKLYQCCLCHVSCVQQGSISAACGVCRVSRPTQPSSKALSVLLVSCVVCRVSCVVCRVSRPTQPSSKALSVLLVSCVVCPARLYQCYLWRVSCVNSNTTTLQRDCMTALRCVHAGPHNLPELAIIQIEACSTHARCVLQNGQRMYHCRKPYHGD</sequence>
<protein>
    <recommendedName>
        <fullName evidence="2">TIL domain-containing protein</fullName>
    </recommendedName>
</protein>
<proteinExistence type="predicted"/>
<dbReference type="InterPro" id="IPR002919">
    <property type="entry name" value="TIL_dom"/>
</dbReference>
<reference evidence="3" key="1">
    <citation type="journal article" date="2023" name="G3 (Bethesda)">
        <title>A reference genome for the long-term kleptoplast-retaining sea slug Elysia crispata morphotype clarki.</title>
        <authorList>
            <person name="Eastman K.E."/>
            <person name="Pendleton A.L."/>
            <person name="Shaikh M.A."/>
            <person name="Suttiyut T."/>
            <person name="Ogas R."/>
            <person name="Tomko P."/>
            <person name="Gavelis G."/>
            <person name="Widhalm J.R."/>
            <person name="Wisecaver J.H."/>
        </authorList>
    </citation>
    <scope>NUCLEOTIDE SEQUENCE</scope>
    <source>
        <strain evidence="3">ECLA1</strain>
    </source>
</reference>
<comment type="caution">
    <text evidence="3">The sequence shown here is derived from an EMBL/GenBank/DDBJ whole genome shotgun (WGS) entry which is preliminary data.</text>
</comment>
<dbReference type="CDD" id="cd19941">
    <property type="entry name" value="TIL"/>
    <property type="match status" value="1"/>
</dbReference>
<dbReference type="AlphaFoldDB" id="A0AAE0YXL9"/>
<dbReference type="InterPro" id="IPR036084">
    <property type="entry name" value="Ser_inhib-like_sf"/>
</dbReference>
<dbReference type="Pfam" id="PF01826">
    <property type="entry name" value="TIL"/>
    <property type="match status" value="1"/>
</dbReference>
<organism evidence="3 4">
    <name type="scientific">Elysia crispata</name>
    <name type="common">lettuce slug</name>
    <dbReference type="NCBI Taxonomy" id="231223"/>
    <lineage>
        <taxon>Eukaryota</taxon>
        <taxon>Metazoa</taxon>
        <taxon>Spiralia</taxon>
        <taxon>Lophotrochozoa</taxon>
        <taxon>Mollusca</taxon>
        <taxon>Gastropoda</taxon>
        <taxon>Heterobranchia</taxon>
        <taxon>Euthyneura</taxon>
        <taxon>Panpulmonata</taxon>
        <taxon>Sacoglossa</taxon>
        <taxon>Placobranchoidea</taxon>
        <taxon>Plakobranchidae</taxon>
        <taxon>Elysia</taxon>
    </lineage>
</organism>
<gene>
    <name evidence="3" type="ORF">RRG08_054761</name>
</gene>
<keyword evidence="4" id="KW-1185">Reference proteome</keyword>